<dbReference type="SMART" id="SM00079">
    <property type="entry name" value="PBPe"/>
    <property type="match status" value="1"/>
</dbReference>
<evidence type="ECO:0000256" key="2">
    <source>
        <dbReference type="ARBA" id="ARBA00022448"/>
    </source>
</evidence>
<evidence type="ECO:0000313" key="13">
    <source>
        <dbReference type="EMBL" id="EKC23147.1"/>
    </source>
</evidence>
<evidence type="ECO:0000256" key="3">
    <source>
        <dbReference type="ARBA" id="ARBA00022692"/>
    </source>
</evidence>
<dbReference type="GO" id="GO:0016020">
    <property type="term" value="C:membrane"/>
    <property type="evidence" value="ECO:0007669"/>
    <property type="project" value="UniProtKB-SubCell"/>
</dbReference>
<feature type="domain" description="Ionotropic glutamate receptor L-glutamate and glycine-binding" evidence="12">
    <location>
        <begin position="378"/>
        <end position="442"/>
    </location>
</feature>
<evidence type="ECO:0000259" key="11">
    <source>
        <dbReference type="SMART" id="SM00079"/>
    </source>
</evidence>
<organism evidence="13">
    <name type="scientific">Magallana gigas</name>
    <name type="common">Pacific oyster</name>
    <name type="synonym">Crassostrea gigas</name>
    <dbReference type="NCBI Taxonomy" id="29159"/>
    <lineage>
        <taxon>Eukaryota</taxon>
        <taxon>Metazoa</taxon>
        <taxon>Spiralia</taxon>
        <taxon>Lophotrochozoa</taxon>
        <taxon>Mollusca</taxon>
        <taxon>Bivalvia</taxon>
        <taxon>Autobranchia</taxon>
        <taxon>Pteriomorphia</taxon>
        <taxon>Ostreida</taxon>
        <taxon>Ostreoidea</taxon>
        <taxon>Ostreidae</taxon>
        <taxon>Magallana</taxon>
    </lineage>
</organism>
<keyword evidence="3" id="KW-0812">Transmembrane</keyword>
<evidence type="ECO:0000256" key="10">
    <source>
        <dbReference type="ARBA" id="ARBA00023303"/>
    </source>
</evidence>
<keyword evidence="9" id="KW-1071">Ligand-gated ion channel</keyword>
<dbReference type="SUPFAM" id="SSF53850">
    <property type="entry name" value="Periplasmic binding protein-like II"/>
    <property type="match status" value="1"/>
</dbReference>
<dbReference type="FunFam" id="3.40.190.10:FF:000210">
    <property type="entry name" value="Glutamate receptor ionotropic, kainate 1"/>
    <property type="match status" value="1"/>
</dbReference>
<proteinExistence type="predicted"/>
<sequence>MSNGVLTHAGDIKVAVLPDWWQYIPRFVSRQKVSSLIFTNLTSESNETQYDKIIEVINYLNESHSDVVFGPCKRDISIAVEGLRMPYICTTFDPEVEVFKFQILPALSDFIEAMRQFVYCQYRRGGDGEYKTIIYEGNKGFHFDDNILNHQKTTRLYAVNEENMEAKKHTITHYLMLMRKELIRDIIVICDPKTVEMLLKTAWELAMLSLPFRWYFYDPAFHLRHILESLPRFANSFTVFTLIPSYEQATLYPSDLDLNAMLTMDTLSTISKICGVSSINNDRESLLSALQNKTFRGYTGNISFDASHQRVNYSINMFHFNGSQYFKLGSWWAGDSPDSRTIQLENTSEVQHWSDQNQTYTFPLKGRTIKVVTIIEEPFMMYKKGHGNLTGNDRFEGYCVDLIQELSTILDFKYELYLVHDNRFGARRPDGHWDGMVGEVLAGNATMVVASLSVNARREEAIDFTKPFMTRWWGERKCSRDKEEDENNASGLKLENASGLFFVLGAGIVLSVFVLLVQGFIRNIRPKIITGQSETVT</sequence>
<dbReference type="InterPro" id="IPR019594">
    <property type="entry name" value="Glu/Gly-bd"/>
</dbReference>
<name>K1PGX0_MAGGI</name>
<dbReference type="EMBL" id="JH816275">
    <property type="protein sequence ID" value="EKC23147.1"/>
    <property type="molecule type" value="Genomic_DNA"/>
</dbReference>
<evidence type="ECO:0000256" key="1">
    <source>
        <dbReference type="ARBA" id="ARBA00004141"/>
    </source>
</evidence>
<dbReference type="Gene3D" id="3.40.50.2300">
    <property type="match status" value="1"/>
</dbReference>
<gene>
    <name evidence="13" type="ORF">CGI_10015551</name>
</gene>
<dbReference type="PANTHER" id="PTHR18966">
    <property type="entry name" value="IONOTROPIC GLUTAMATE RECEPTOR"/>
    <property type="match status" value="1"/>
</dbReference>
<reference evidence="13" key="1">
    <citation type="journal article" date="2012" name="Nature">
        <title>The oyster genome reveals stress adaptation and complexity of shell formation.</title>
        <authorList>
            <person name="Zhang G."/>
            <person name="Fang X."/>
            <person name="Guo X."/>
            <person name="Li L."/>
            <person name="Luo R."/>
            <person name="Xu F."/>
            <person name="Yang P."/>
            <person name="Zhang L."/>
            <person name="Wang X."/>
            <person name="Qi H."/>
            <person name="Xiong Z."/>
            <person name="Que H."/>
            <person name="Xie Y."/>
            <person name="Holland P.W."/>
            <person name="Paps J."/>
            <person name="Zhu Y."/>
            <person name="Wu F."/>
            <person name="Chen Y."/>
            <person name="Wang J."/>
            <person name="Peng C."/>
            <person name="Meng J."/>
            <person name="Yang L."/>
            <person name="Liu J."/>
            <person name="Wen B."/>
            <person name="Zhang N."/>
            <person name="Huang Z."/>
            <person name="Zhu Q."/>
            <person name="Feng Y."/>
            <person name="Mount A."/>
            <person name="Hedgecock D."/>
            <person name="Xu Z."/>
            <person name="Liu Y."/>
            <person name="Domazet-Loso T."/>
            <person name="Du Y."/>
            <person name="Sun X."/>
            <person name="Zhang S."/>
            <person name="Liu B."/>
            <person name="Cheng P."/>
            <person name="Jiang X."/>
            <person name="Li J."/>
            <person name="Fan D."/>
            <person name="Wang W."/>
            <person name="Fu W."/>
            <person name="Wang T."/>
            <person name="Wang B."/>
            <person name="Zhang J."/>
            <person name="Peng Z."/>
            <person name="Li Y."/>
            <person name="Li N."/>
            <person name="Wang J."/>
            <person name="Chen M."/>
            <person name="He Y."/>
            <person name="Tan F."/>
            <person name="Song X."/>
            <person name="Zheng Q."/>
            <person name="Huang R."/>
            <person name="Yang H."/>
            <person name="Du X."/>
            <person name="Chen L."/>
            <person name="Yang M."/>
            <person name="Gaffney P.M."/>
            <person name="Wang S."/>
            <person name="Luo L."/>
            <person name="She Z."/>
            <person name="Ming Y."/>
            <person name="Huang W."/>
            <person name="Zhang S."/>
            <person name="Huang B."/>
            <person name="Zhang Y."/>
            <person name="Qu T."/>
            <person name="Ni P."/>
            <person name="Miao G."/>
            <person name="Wang J."/>
            <person name="Wang Q."/>
            <person name="Steinberg C.E."/>
            <person name="Wang H."/>
            <person name="Li N."/>
            <person name="Qian L."/>
            <person name="Zhang G."/>
            <person name="Li Y."/>
            <person name="Yang H."/>
            <person name="Liu X."/>
            <person name="Wang J."/>
            <person name="Yin Y."/>
            <person name="Wang J."/>
        </authorList>
    </citation>
    <scope>NUCLEOTIDE SEQUENCE [LARGE SCALE GENOMIC DNA]</scope>
    <source>
        <strain evidence="13">05x7-T-G4-1.051#20</strain>
    </source>
</reference>
<dbReference type="InParanoid" id="K1PGX0"/>
<dbReference type="InterPro" id="IPR015683">
    <property type="entry name" value="Ionotropic_Glu_rcpt"/>
</dbReference>
<evidence type="ECO:0000259" key="12">
    <source>
        <dbReference type="SMART" id="SM00918"/>
    </source>
</evidence>
<dbReference type="InterPro" id="IPR028082">
    <property type="entry name" value="Peripla_BP_I"/>
</dbReference>
<dbReference type="SUPFAM" id="SSF53822">
    <property type="entry name" value="Periplasmic binding protein-like I"/>
    <property type="match status" value="1"/>
</dbReference>
<evidence type="ECO:0000256" key="8">
    <source>
        <dbReference type="ARBA" id="ARBA00023180"/>
    </source>
</evidence>
<accession>K1PGX0</accession>
<feature type="domain" description="Ionotropic glutamate receptor C-terminal" evidence="11">
    <location>
        <begin position="368"/>
        <end position="531"/>
    </location>
</feature>
<dbReference type="Gene3D" id="3.40.190.10">
    <property type="entry name" value="Periplasmic binding protein-like II"/>
    <property type="match status" value="1"/>
</dbReference>
<evidence type="ECO:0000256" key="5">
    <source>
        <dbReference type="ARBA" id="ARBA00023065"/>
    </source>
</evidence>
<dbReference type="SMART" id="SM00918">
    <property type="entry name" value="Lig_chan-Glu_bd"/>
    <property type="match status" value="1"/>
</dbReference>
<evidence type="ECO:0000256" key="7">
    <source>
        <dbReference type="ARBA" id="ARBA00023170"/>
    </source>
</evidence>
<keyword evidence="8" id="KW-0325">Glycoprotein</keyword>
<dbReference type="Pfam" id="PF10613">
    <property type="entry name" value="Lig_chan-Glu_bd"/>
    <property type="match status" value="1"/>
</dbReference>
<keyword evidence="2" id="KW-0813">Transport</keyword>
<evidence type="ECO:0000256" key="9">
    <source>
        <dbReference type="ARBA" id="ARBA00023286"/>
    </source>
</evidence>
<dbReference type="GO" id="GO:0015276">
    <property type="term" value="F:ligand-gated monoatomic ion channel activity"/>
    <property type="evidence" value="ECO:0007669"/>
    <property type="project" value="InterPro"/>
</dbReference>
<keyword evidence="6" id="KW-0472">Membrane</keyword>
<keyword evidence="5" id="KW-0406">Ion transport</keyword>
<keyword evidence="10" id="KW-0407">Ion channel</keyword>
<dbReference type="InterPro" id="IPR001320">
    <property type="entry name" value="Iontro_rcpt_C"/>
</dbReference>
<evidence type="ECO:0000256" key="4">
    <source>
        <dbReference type="ARBA" id="ARBA00022989"/>
    </source>
</evidence>
<protein>
    <submittedName>
        <fullName evidence="13">Glutamate receptor, ionotropic kainate 4</fullName>
    </submittedName>
</protein>
<dbReference type="AlphaFoldDB" id="K1PGX0"/>
<dbReference type="HOGENOM" id="CLU_507399_0_0_1"/>
<keyword evidence="7 13" id="KW-0675">Receptor</keyword>
<keyword evidence="4" id="KW-1133">Transmembrane helix</keyword>
<evidence type="ECO:0000256" key="6">
    <source>
        <dbReference type="ARBA" id="ARBA00023136"/>
    </source>
</evidence>
<comment type="subcellular location">
    <subcellularLocation>
        <location evidence="1">Membrane</location>
        <topology evidence="1">Multi-pass membrane protein</topology>
    </subcellularLocation>
</comment>